<keyword evidence="1" id="KW-0175">Coiled coil</keyword>
<dbReference type="PANTHER" id="PTHR47336">
    <property type="entry name" value="TRANSCRIPTION FACTOR HMS1-RELATED"/>
    <property type="match status" value="1"/>
</dbReference>
<evidence type="ECO:0000256" key="2">
    <source>
        <dbReference type="SAM" id="MobiDB-lite"/>
    </source>
</evidence>
<accession>A0A9P8T8K6</accession>
<feature type="region of interest" description="Disordered" evidence="2">
    <location>
        <begin position="70"/>
        <end position="107"/>
    </location>
</feature>
<reference evidence="4" key="2">
    <citation type="submission" date="2021-01" db="EMBL/GenBank/DDBJ databases">
        <authorList>
            <person name="Schikora-Tamarit M.A."/>
        </authorList>
    </citation>
    <scope>NUCLEOTIDE SEQUENCE</scope>
    <source>
        <strain evidence="4">CBS6075</strain>
    </source>
</reference>
<feature type="compositionally biased region" description="Polar residues" evidence="2">
    <location>
        <begin position="70"/>
        <end position="81"/>
    </location>
</feature>
<feature type="coiled-coil region" evidence="1">
    <location>
        <begin position="161"/>
        <end position="188"/>
    </location>
</feature>
<dbReference type="InterPro" id="IPR036638">
    <property type="entry name" value="HLH_DNA-bd_sf"/>
</dbReference>
<organism evidence="4 5">
    <name type="scientific">Ogataea philodendri</name>
    <dbReference type="NCBI Taxonomy" id="1378263"/>
    <lineage>
        <taxon>Eukaryota</taxon>
        <taxon>Fungi</taxon>
        <taxon>Dikarya</taxon>
        <taxon>Ascomycota</taxon>
        <taxon>Saccharomycotina</taxon>
        <taxon>Pichiomycetes</taxon>
        <taxon>Pichiales</taxon>
        <taxon>Pichiaceae</taxon>
        <taxon>Ogataea</taxon>
    </lineage>
</organism>
<dbReference type="GeneID" id="70233394"/>
<dbReference type="Proteomes" id="UP000769157">
    <property type="component" value="Unassembled WGS sequence"/>
</dbReference>
<dbReference type="InterPro" id="IPR011598">
    <property type="entry name" value="bHLH_dom"/>
</dbReference>
<keyword evidence="5" id="KW-1185">Reference proteome</keyword>
<proteinExistence type="predicted"/>
<reference evidence="4" key="1">
    <citation type="journal article" date="2021" name="Open Biol.">
        <title>Shared evolutionary footprints suggest mitochondrial oxidative damage underlies multiple complex I losses in fungi.</title>
        <authorList>
            <person name="Schikora-Tamarit M.A."/>
            <person name="Marcet-Houben M."/>
            <person name="Nosek J."/>
            <person name="Gabaldon T."/>
        </authorList>
    </citation>
    <scope>NUCLEOTIDE SEQUENCE</scope>
    <source>
        <strain evidence="4">CBS6075</strain>
    </source>
</reference>
<dbReference type="RefSeq" id="XP_046063568.1">
    <property type="nucleotide sequence ID" value="XM_046202186.1"/>
</dbReference>
<dbReference type="EMBL" id="JAEUBE010000137">
    <property type="protein sequence ID" value="KAH3669305.1"/>
    <property type="molecule type" value="Genomic_DNA"/>
</dbReference>
<dbReference type="Gene3D" id="4.10.280.10">
    <property type="entry name" value="Helix-loop-helix DNA-binding domain"/>
    <property type="match status" value="1"/>
</dbReference>
<dbReference type="OrthoDB" id="2133190at2759"/>
<evidence type="ECO:0000313" key="5">
    <source>
        <dbReference type="Proteomes" id="UP000769157"/>
    </source>
</evidence>
<dbReference type="AlphaFoldDB" id="A0A9P8T8K6"/>
<dbReference type="GO" id="GO:0046983">
    <property type="term" value="F:protein dimerization activity"/>
    <property type="evidence" value="ECO:0007669"/>
    <property type="project" value="InterPro"/>
</dbReference>
<dbReference type="PROSITE" id="PS50888">
    <property type="entry name" value="BHLH"/>
    <property type="match status" value="1"/>
</dbReference>
<dbReference type="Pfam" id="PF00010">
    <property type="entry name" value="HLH"/>
    <property type="match status" value="1"/>
</dbReference>
<name>A0A9P8T8K6_9ASCO</name>
<evidence type="ECO:0000256" key="1">
    <source>
        <dbReference type="SAM" id="Coils"/>
    </source>
</evidence>
<dbReference type="SMART" id="SM00353">
    <property type="entry name" value="HLH"/>
    <property type="match status" value="1"/>
</dbReference>
<dbReference type="InterPro" id="IPR019006">
    <property type="entry name" value="Sre1_C"/>
</dbReference>
<sequence length="795" mass="88615">MTGNFGYNFDETEAFLMSLNSENPDTPISDPSSASPAQNEVANVANYNFQDNIADWLDTGDLDTEQTKTLFSSPESAISHSDSSHAPRVSPIINSNGSKVKKDRSSHNVVEKKYRMNINTKILELRDAVPSLRAASGKNGAPVENLEGLVPADKVNKASILSKATEYIRHLESKNAALMNEIAMLRTSLDQQMAHQNYRQQDTPHFSQLNTPYMNQHPTPAHYTPNPSPHHNSNQSYVMGPQQHMPLGSKIMLGGMTAMVGTQFFDPQDTNYRGLSFLPLQQLFPILESPHAATALNVSRILLFFGGLFLILQPLYISLTAPKQKAVQLGQSELDLSLSEYNVVRLLASKLHITSVDLKEKLDTLKALNRFFAKWVTTTLENQSKTTYTLIWKPLFKFYFISFAIDDGIDEIIISDETIKFHFTRLVLTKMMITKVGGFFSSVLGLQRKADSLVLGLVKNLKQTKDISQFSKEAVTILKLINNDMEIFENEDVIERLIDILKWREVNNTRSNIAEFIQNSEDSELSLANLICVIRYDQLLQDYQTAAISVLADDPDNSDTELASIVEKIKTQLPLIPQTCVKLEKHTAILNGLLDPNSDNVKQTFDMVLASVKDLVEYTEAIYPTESDEQNESLVTDSTISKIYRFAQQPGRVSQLVEDEIRLCLTCTLILHYFEAGETSNACRLINYLNISGLSESVSLLTLIGLLRTVIAISEHVEELDDENTRNKQTVESLVGYLRLYVGTTTGGSQSGESTSSTSVSDGAGLDIQDLDFELRTSISHKLVCLGKQIGDTDL</sequence>
<comment type="caution">
    <text evidence="4">The sequence shown here is derived from an EMBL/GenBank/DDBJ whole genome shotgun (WGS) entry which is preliminary data.</text>
</comment>
<dbReference type="Pfam" id="PF09427">
    <property type="entry name" value="DUF2014"/>
    <property type="match status" value="1"/>
</dbReference>
<gene>
    <name evidence="4" type="ORF">OGAPHI_001426</name>
</gene>
<protein>
    <recommendedName>
        <fullName evidence="3">BHLH domain-containing protein</fullName>
    </recommendedName>
</protein>
<dbReference type="SUPFAM" id="SSF47459">
    <property type="entry name" value="HLH, helix-loop-helix DNA-binding domain"/>
    <property type="match status" value="1"/>
</dbReference>
<evidence type="ECO:0000259" key="3">
    <source>
        <dbReference type="PROSITE" id="PS50888"/>
    </source>
</evidence>
<dbReference type="InterPro" id="IPR052099">
    <property type="entry name" value="Regulatory_TF_Diverse"/>
</dbReference>
<feature type="domain" description="BHLH" evidence="3">
    <location>
        <begin position="102"/>
        <end position="171"/>
    </location>
</feature>
<evidence type="ECO:0000313" key="4">
    <source>
        <dbReference type="EMBL" id="KAH3669305.1"/>
    </source>
</evidence>
<dbReference type="PANTHER" id="PTHR47336:SF2">
    <property type="entry name" value="TRANSCRIPTION FACTOR HMS1-RELATED"/>
    <property type="match status" value="1"/>
</dbReference>